<dbReference type="SUPFAM" id="SSF52833">
    <property type="entry name" value="Thioredoxin-like"/>
    <property type="match status" value="1"/>
</dbReference>
<dbReference type="EMBL" id="BAABQM010000002">
    <property type="protein sequence ID" value="GAA5414655.1"/>
    <property type="molecule type" value="Genomic_DNA"/>
</dbReference>
<dbReference type="CDD" id="cd02947">
    <property type="entry name" value="TRX_family"/>
    <property type="match status" value="1"/>
</dbReference>
<proteinExistence type="inferred from homology"/>
<dbReference type="PRINTS" id="PR00421">
    <property type="entry name" value="THIOREDOXIN"/>
</dbReference>
<accession>A0ABP9U5P2</accession>
<comment type="caution">
    <text evidence="9">The sequence shown here is derived from an EMBL/GenBank/DDBJ whole genome shotgun (WGS) entry which is preliminary data.</text>
</comment>
<evidence type="ECO:0000313" key="9">
    <source>
        <dbReference type="EMBL" id="GAA5414655.1"/>
    </source>
</evidence>
<evidence type="ECO:0000259" key="8">
    <source>
        <dbReference type="PROSITE" id="PS51352"/>
    </source>
</evidence>
<gene>
    <name evidence="9" type="primary">trxA</name>
    <name evidence="9" type="ORF">UREOM_3660</name>
</gene>
<dbReference type="InterPro" id="IPR036249">
    <property type="entry name" value="Thioredoxin-like_sf"/>
</dbReference>
<dbReference type="PIRSF" id="PIRSF000077">
    <property type="entry name" value="Thioredoxin"/>
    <property type="match status" value="1"/>
</dbReference>
<dbReference type="PROSITE" id="PS51352">
    <property type="entry name" value="THIOREDOXIN_2"/>
    <property type="match status" value="1"/>
</dbReference>
<feature type="domain" description="Thioredoxin" evidence="8">
    <location>
        <begin position="1"/>
        <end position="103"/>
    </location>
</feature>
<evidence type="ECO:0000256" key="5">
    <source>
        <dbReference type="ARBA" id="ARBA00023284"/>
    </source>
</evidence>
<evidence type="ECO:0000256" key="2">
    <source>
        <dbReference type="ARBA" id="ARBA00022448"/>
    </source>
</evidence>
<dbReference type="Pfam" id="PF00085">
    <property type="entry name" value="Thioredoxin"/>
    <property type="match status" value="1"/>
</dbReference>
<protein>
    <recommendedName>
        <fullName evidence="6 7">Thioredoxin</fullName>
    </recommendedName>
</protein>
<keyword evidence="3" id="KW-0249">Electron transport</keyword>
<reference evidence="9" key="1">
    <citation type="submission" date="2024-02" db="EMBL/GenBank/DDBJ databases">
        <title>Draft genome sequence of new strains in genus Ureaplasma.</title>
        <authorList>
            <person name="Nakajima Y."/>
            <person name="Segawa T."/>
        </authorList>
    </citation>
    <scope>NUCLEOTIDE SEQUENCE [LARGE SCALE GENOMIC DNA]</scope>
    <source>
        <strain evidence="9">OM1</strain>
    </source>
</reference>
<dbReference type="NCBIfam" id="TIGR01068">
    <property type="entry name" value="thioredoxin"/>
    <property type="match status" value="1"/>
</dbReference>
<dbReference type="Proteomes" id="UP001449582">
    <property type="component" value="Unassembled WGS sequence"/>
</dbReference>
<dbReference type="InterPro" id="IPR017937">
    <property type="entry name" value="Thioredoxin_CS"/>
</dbReference>
<keyword evidence="5" id="KW-0676">Redox-active center</keyword>
<organism evidence="9 10">
    <name type="scientific">Ureaplasma ceti</name>
    <dbReference type="NCBI Taxonomy" id="3119530"/>
    <lineage>
        <taxon>Bacteria</taxon>
        <taxon>Bacillati</taxon>
        <taxon>Mycoplasmatota</taxon>
        <taxon>Mycoplasmoidales</taxon>
        <taxon>Mycoplasmoidaceae</taxon>
        <taxon>Ureaplasma</taxon>
    </lineage>
</organism>
<dbReference type="Gene3D" id="3.40.30.10">
    <property type="entry name" value="Glutaredoxin"/>
    <property type="match status" value="1"/>
</dbReference>
<keyword evidence="2" id="KW-0813">Transport</keyword>
<keyword evidence="4" id="KW-1015">Disulfide bond</keyword>
<evidence type="ECO:0000256" key="4">
    <source>
        <dbReference type="ARBA" id="ARBA00023157"/>
    </source>
</evidence>
<comment type="similarity">
    <text evidence="1 7">Belongs to the thioredoxin family.</text>
</comment>
<sequence>MELKDKVQFEELTSQDKLTVVDFFATWCGPCKMLAPVLVELAENMGDSINVVKVDIDQYNELASEFRVQSVPTIVYIKNGSEIARTVGYMDIDSLTEKVESLK</sequence>
<dbReference type="InterPro" id="IPR005746">
    <property type="entry name" value="Thioredoxin"/>
</dbReference>
<evidence type="ECO:0000256" key="6">
    <source>
        <dbReference type="NCBIfam" id="TIGR01068"/>
    </source>
</evidence>
<dbReference type="PANTHER" id="PTHR45663">
    <property type="entry name" value="GEO12009P1"/>
    <property type="match status" value="1"/>
</dbReference>
<name>A0ABP9U5P2_9BACT</name>
<dbReference type="PANTHER" id="PTHR45663:SF11">
    <property type="entry name" value="GEO12009P1"/>
    <property type="match status" value="1"/>
</dbReference>
<evidence type="ECO:0000256" key="1">
    <source>
        <dbReference type="ARBA" id="ARBA00008987"/>
    </source>
</evidence>
<dbReference type="PROSITE" id="PS00194">
    <property type="entry name" value="THIOREDOXIN_1"/>
    <property type="match status" value="1"/>
</dbReference>
<evidence type="ECO:0000313" key="10">
    <source>
        <dbReference type="Proteomes" id="UP001449582"/>
    </source>
</evidence>
<evidence type="ECO:0000256" key="7">
    <source>
        <dbReference type="PIRNR" id="PIRNR000077"/>
    </source>
</evidence>
<keyword evidence="10" id="KW-1185">Reference proteome</keyword>
<dbReference type="RefSeq" id="WP_353289816.1">
    <property type="nucleotide sequence ID" value="NZ_BAABQM010000002.1"/>
</dbReference>
<dbReference type="InterPro" id="IPR013766">
    <property type="entry name" value="Thioredoxin_domain"/>
</dbReference>
<evidence type="ECO:0000256" key="3">
    <source>
        <dbReference type="ARBA" id="ARBA00022982"/>
    </source>
</evidence>